<sequence>MSTPTPKSSKTLQQRCKRRLTMTTCHKSMPYSSITTMRPISGRARMSRRMTTRYPVQHKATAAAMHNILKDLNSNTIHANRAIAWHNFVTLQADNCKTI</sequence>
<name>A0A6A5S254_9PLEO</name>
<organism evidence="1 2">
    <name type="scientific">Clathrospora elynae</name>
    <dbReference type="NCBI Taxonomy" id="706981"/>
    <lineage>
        <taxon>Eukaryota</taxon>
        <taxon>Fungi</taxon>
        <taxon>Dikarya</taxon>
        <taxon>Ascomycota</taxon>
        <taxon>Pezizomycotina</taxon>
        <taxon>Dothideomycetes</taxon>
        <taxon>Pleosporomycetidae</taxon>
        <taxon>Pleosporales</taxon>
        <taxon>Diademaceae</taxon>
        <taxon>Clathrospora</taxon>
    </lineage>
</organism>
<keyword evidence="2" id="KW-1185">Reference proteome</keyword>
<dbReference type="EMBL" id="ML976370">
    <property type="protein sequence ID" value="KAF1934795.1"/>
    <property type="molecule type" value="Genomic_DNA"/>
</dbReference>
<reference evidence="1" key="1">
    <citation type="journal article" date="2020" name="Stud. Mycol.">
        <title>101 Dothideomycetes genomes: a test case for predicting lifestyles and emergence of pathogens.</title>
        <authorList>
            <person name="Haridas S."/>
            <person name="Albert R."/>
            <person name="Binder M."/>
            <person name="Bloem J."/>
            <person name="Labutti K."/>
            <person name="Salamov A."/>
            <person name="Andreopoulos B."/>
            <person name="Baker S."/>
            <person name="Barry K."/>
            <person name="Bills G."/>
            <person name="Bluhm B."/>
            <person name="Cannon C."/>
            <person name="Castanera R."/>
            <person name="Culley D."/>
            <person name="Daum C."/>
            <person name="Ezra D."/>
            <person name="Gonzalez J."/>
            <person name="Henrissat B."/>
            <person name="Kuo A."/>
            <person name="Liang C."/>
            <person name="Lipzen A."/>
            <person name="Lutzoni F."/>
            <person name="Magnuson J."/>
            <person name="Mondo S."/>
            <person name="Nolan M."/>
            <person name="Ohm R."/>
            <person name="Pangilinan J."/>
            <person name="Park H.-J."/>
            <person name="Ramirez L."/>
            <person name="Alfaro M."/>
            <person name="Sun H."/>
            <person name="Tritt A."/>
            <person name="Yoshinaga Y."/>
            <person name="Zwiers L.-H."/>
            <person name="Turgeon B."/>
            <person name="Goodwin S."/>
            <person name="Spatafora J."/>
            <person name="Crous P."/>
            <person name="Grigoriev I."/>
        </authorList>
    </citation>
    <scope>NUCLEOTIDE SEQUENCE</scope>
    <source>
        <strain evidence="1">CBS 161.51</strain>
    </source>
</reference>
<proteinExistence type="predicted"/>
<protein>
    <submittedName>
        <fullName evidence="1">Uncharacterized protein</fullName>
    </submittedName>
</protein>
<accession>A0A6A5S254</accession>
<gene>
    <name evidence="1" type="ORF">EJ02DRAFT_488767</name>
</gene>
<dbReference type="Proteomes" id="UP000800038">
    <property type="component" value="Unassembled WGS sequence"/>
</dbReference>
<dbReference type="AlphaFoldDB" id="A0A6A5S254"/>
<evidence type="ECO:0000313" key="1">
    <source>
        <dbReference type="EMBL" id="KAF1934795.1"/>
    </source>
</evidence>
<evidence type="ECO:0000313" key="2">
    <source>
        <dbReference type="Proteomes" id="UP000800038"/>
    </source>
</evidence>